<dbReference type="GO" id="GO:0046872">
    <property type="term" value="F:metal ion binding"/>
    <property type="evidence" value="ECO:0007669"/>
    <property type="project" value="UniProtKB-KW"/>
</dbReference>
<dbReference type="GO" id="GO:0032991">
    <property type="term" value="C:protein-containing complex"/>
    <property type="evidence" value="ECO:0007669"/>
    <property type="project" value="UniProtKB-ARBA"/>
</dbReference>
<evidence type="ECO:0000256" key="7">
    <source>
        <dbReference type="ARBA" id="ARBA00022723"/>
    </source>
</evidence>
<protein>
    <recommendedName>
        <fullName evidence="13">C2 domain-containing protein</fullName>
    </recommendedName>
</protein>
<dbReference type="Gene3D" id="2.60.40.150">
    <property type="entry name" value="C2 domain"/>
    <property type="match status" value="2"/>
</dbReference>
<evidence type="ECO:0000256" key="1">
    <source>
        <dbReference type="ARBA" id="ARBA00004123"/>
    </source>
</evidence>
<dbReference type="Pfam" id="PF00168">
    <property type="entry name" value="C2"/>
    <property type="match status" value="2"/>
</dbReference>
<evidence type="ECO:0000313" key="14">
    <source>
        <dbReference type="EMBL" id="CAL4142232.1"/>
    </source>
</evidence>
<evidence type="ECO:0000256" key="9">
    <source>
        <dbReference type="ARBA" id="ARBA00022837"/>
    </source>
</evidence>
<dbReference type="InterPro" id="IPR010734">
    <property type="entry name" value="Copine_C"/>
</dbReference>
<dbReference type="SMART" id="SM00239">
    <property type="entry name" value="C2"/>
    <property type="match status" value="2"/>
</dbReference>
<organism evidence="14 15">
    <name type="scientific">Meganyctiphanes norvegica</name>
    <name type="common">Northern krill</name>
    <name type="synonym">Thysanopoda norvegica</name>
    <dbReference type="NCBI Taxonomy" id="48144"/>
    <lineage>
        <taxon>Eukaryota</taxon>
        <taxon>Metazoa</taxon>
        <taxon>Ecdysozoa</taxon>
        <taxon>Arthropoda</taxon>
        <taxon>Crustacea</taxon>
        <taxon>Multicrustacea</taxon>
        <taxon>Malacostraca</taxon>
        <taxon>Eumalacostraca</taxon>
        <taxon>Eucarida</taxon>
        <taxon>Euphausiacea</taxon>
        <taxon>Euphausiidae</taxon>
        <taxon>Meganyctiphanes</taxon>
    </lineage>
</organism>
<feature type="region of interest" description="Disordered" evidence="12">
    <location>
        <begin position="1"/>
        <end position="21"/>
    </location>
</feature>
<accession>A0AAV2RVJ5</accession>
<name>A0AAV2RVJ5_MEGNR</name>
<dbReference type="SMART" id="SM00327">
    <property type="entry name" value="VWA"/>
    <property type="match status" value="1"/>
</dbReference>
<dbReference type="SUPFAM" id="SSF49562">
    <property type="entry name" value="C2 domain (Calcium/lipid-binding domain, CaLB)"/>
    <property type="match status" value="2"/>
</dbReference>
<dbReference type="InterPro" id="IPR035892">
    <property type="entry name" value="C2_domain_sf"/>
</dbReference>
<evidence type="ECO:0000256" key="10">
    <source>
        <dbReference type="ARBA" id="ARBA00023136"/>
    </source>
</evidence>
<dbReference type="FunFam" id="2.60.40.150:FF:000042">
    <property type="entry name" value="Copine 3"/>
    <property type="match status" value="1"/>
</dbReference>
<gene>
    <name evidence="14" type="ORF">MNOR_LOCUS29078</name>
</gene>
<keyword evidence="9" id="KW-0106">Calcium</keyword>
<evidence type="ECO:0000259" key="13">
    <source>
        <dbReference type="PROSITE" id="PS50004"/>
    </source>
</evidence>
<feature type="domain" description="C2" evidence="13">
    <location>
        <begin position="138"/>
        <end position="263"/>
    </location>
</feature>
<keyword evidence="15" id="KW-1185">Reference proteome</keyword>
<dbReference type="Proteomes" id="UP001497623">
    <property type="component" value="Unassembled WGS sequence"/>
</dbReference>
<dbReference type="PANTHER" id="PTHR10857">
    <property type="entry name" value="COPINE"/>
    <property type="match status" value="1"/>
</dbReference>
<dbReference type="Pfam" id="PF07002">
    <property type="entry name" value="Copine"/>
    <property type="match status" value="1"/>
</dbReference>
<evidence type="ECO:0000256" key="5">
    <source>
        <dbReference type="ARBA" id="ARBA00022475"/>
    </source>
</evidence>
<dbReference type="GO" id="GO:0005886">
    <property type="term" value="C:plasma membrane"/>
    <property type="evidence" value="ECO:0007669"/>
    <property type="project" value="UniProtKB-SubCell"/>
</dbReference>
<sequence>MAAHGMTPPPPMGGPPGPTMSVPATLVEISVSAHNLRNRDTFSKSDPVCVLYIKETGQDKYYKVGCTEQIRNNLNPEWVNSFDLEYRFEERQILLFRIYDWDNESRSGKDQDSLGFVEVSLGEIMGNMGESHCIKSLDGGSGTLKIIAEEISNTKEIITINFIGSDLDKKDLIGNSDPFLIFHRSNDMDDYTVVHKTEVIKNTLNPVWKPIVIPARTLCAGDHNRSIWIECYDYDFDGGHDLIGECVTNVKTLLESGTNFAFHLINPKKKANKSSYKDSGSLVCKGASSHVEPSFLDFIRGGTQIHFTVAVDFTKSNGDPKTPTSLHFRKHGVDNQYSLAIKAVGEIIQDYDSDKLFPALGFGAKIPPNWEVSNEFYLNGSHENPYCQGLEGILWAYERSLASVRLYGPTKFAPVINHVAKFAKAYQDGNSYFVLLIVTDGLIKDLPATKHALVKASYLPMSVIIVAVGNEDFSKMEILDGDDQRLSSDGKYAVRDIVQFVELRRHLHKGGGSNHLSQALLAKEVLAEIPRQMLSWMKSRNIHPRDPVVPLTPNMNRIR</sequence>
<dbReference type="SUPFAM" id="SSF53300">
    <property type="entry name" value="vWA-like"/>
    <property type="match status" value="1"/>
</dbReference>
<dbReference type="PROSITE" id="PS50004">
    <property type="entry name" value="C2"/>
    <property type="match status" value="2"/>
</dbReference>
<keyword evidence="11" id="KW-0539">Nucleus</keyword>
<dbReference type="GO" id="GO:0005544">
    <property type="term" value="F:calcium-dependent phospholipid binding"/>
    <property type="evidence" value="ECO:0007669"/>
    <property type="project" value="InterPro"/>
</dbReference>
<evidence type="ECO:0000256" key="4">
    <source>
        <dbReference type="ARBA" id="ARBA00009048"/>
    </source>
</evidence>
<evidence type="ECO:0000313" key="15">
    <source>
        <dbReference type="Proteomes" id="UP001497623"/>
    </source>
</evidence>
<keyword evidence="10" id="KW-0472">Membrane</keyword>
<dbReference type="GO" id="GO:0071277">
    <property type="term" value="P:cellular response to calcium ion"/>
    <property type="evidence" value="ECO:0007669"/>
    <property type="project" value="TreeGrafter"/>
</dbReference>
<comment type="subcellular location">
    <subcellularLocation>
        <location evidence="2">Cell membrane</location>
    </subcellularLocation>
    <subcellularLocation>
        <location evidence="3">Cytoplasm</location>
    </subcellularLocation>
    <subcellularLocation>
        <location evidence="1">Nucleus</location>
    </subcellularLocation>
</comment>
<evidence type="ECO:0000256" key="6">
    <source>
        <dbReference type="ARBA" id="ARBA00022490"/>
    </source>
</evidence>
<keyword evidence="5" id="KW-1003">Cell membrane</keyword>
<dbReference type="EMBL" id="CAXKWB010033103">
    <property type="protein sequence ID" value="CAL4142232.1"/>
    <property type="molecule type" value="Genomic_DNA"/>
</dbReference>
<feature type="domain" description="C2" evidence="13">
    <location>
        <begin position="7"/>
        <end position="134"/>
    </location>
</feature>
<dbReference type="InterPro" id="IPR002035">
    <property type="entry name" value="VWF_A"/>
</dbReference>
<keyword evidence="6" id="KW-0963">Cytoplasm</keyword>
<keyword evidence="8" id="KW-0677">Repeat</keyword>
<dbReference type="CDD" id="cd04048">
    <property type="entry name" value="C2A_Copine"/>
    <property type="match status" value="1"/>
</dbReference>
<dbReference type="InterPro" id="IPR045052">
    <property type="entry name" value="Copine"/>
</dbReference>
<evidence type="ECO:0000256" key="12">
    <source>
        <dbReference type="SAM" id="MobiDB-lite"/>
    </source>
</evidence>
<reference evidence="14 15" key="1">
    <citation type="submission" date="2024-05" db="EMBL/GenBank/DDBJ databases">
        <authorList>
            <person name="Wallberg A."/>
        </authorList>
    </citation>
    <scope>NUCLEOTIDE SEQUENCE [LARGE SCALE GENOMIC DNA]</scope>
</reference>
<feature type="compositionally biased region" description="Pro residues" evidence="12">
    <location>
        <begin position="7"/>
        <end position="18"/>
    </location>
</feature>
<dbReference type="InterPro" id="IPR037768">
    <property type="entry name" value="C2B_Copine"/>
</dbReference>
<keyword evidence="7" id="KW-0479">Metal-binding</keyword>
<evidence type="ECO:0000256" key="8">
    <source>
        <dbReference type="ARBA" id="ARBA00022737"/>
    </source>
</evidence>
<comment type="caution">
    <text evidence="14">The sequence shown here is derived from an EMBL/GenBank/DDBJ whole genome shotgun (WGS) entry which is preliminary data.</text>
</comment>
<dbReference type="InterPro" id="IPR000008">
    <property type="entry name" value="C2_dom"/>
</dbReference>
<evidence type="ECO:0000256" key="3">
    <source>
        <dbReference type="ARBA" id="ARBA00004496"/>
    </source>
</evidence>
<proteinExistence type="inferred from homology"/>
<dbReference type="GO" id="GO:0005737">
    <property type="term" value="C:cytoplasm"/>
    <property type="evidence" value="ECO:0007669"/>
    <property type="project" value="UniProtKB-SubCell"/>
</dbReference>
<dbReference type="GO" id="GO:0005634">
    <property type="term" value="C:nucleus"/>
    <property type="evidence" value="ECO:0007669"/>
    <property type="project" value="UniProtKB-SubCell"/>
</dbReference>
<evidence type="ECO:0000256" key="2">
    <source>
        <dbReference type="ARBA" id="ARBA00004236"/>
    </source>
</evidence>
<dbReference type="CDD" id="cd04047">
    <property type="entry name" value="C2B_Copine"/>
    <property type="match status" value="1"/>
</dbReference>
<dbReference type="InterPro" id="IPR036465">
    <property type="entry name" value="vWFA_dom_sf"/>
</dbReference>
<evidence type="ECO:0000256" key="11">
    <source>
        <dbReference type="ARBA" id="ARBA00023242"/>
    </source>
</evidence>
<comment type="similarity">
    <text evidence="4">Belongs to the copine family.</text>
</comment>
<dbReference type="PANTHER" id="PTHR10857:SF106">
    <property type="entry name" value="C2 DOMAIN-CONTAINING PROTEIN"/>
    <property type="match status" value="1"/>
</dbReference>
<dbReference type="AlphaFoldDB" id="A0AAV2RVJ5"/>